<evidence type="ECO:0000256" key="11">
    <source>
        <dbReference type="RuleBase" id="RU003783"/>
    </source>
</evidence>
<dbReference type="OrthoDB" id="9776390at2"/>
<evidence type="ECO:0000256" key="1">
    <source>
        <dbReference type="ARBA" id="ARBA00001946"/>
    </source>
</evidence>
<dbReference type="PANTHER" id="PTHR11088:SF60">
    <property type="entry name" value="TRNA DIMETHYLALLYLTRANSFERASE"/>
    <property type="match status" value="1"/>
</dbReference>
<evidence type="ECO:0000256" key="6">
    <source>
        <dbReference type="ARBA" id="ARBA00022741"/>
    </source>
</evidence>
<keyword evidence="8 10" id="KW-0460">Magnesium</keyword>
<evidence type="ECO:0000256" key="13">
    <source>
        <dbReference type="RuleBase" id="RU003785"/>
    </source>
</evidence>
<dbReference type="Gene3D" id="1.10.20.140">
    <property type="match status" value="1"/>
</dbReference>
<dbReference type="GO" id="GO:0006400">
    <property type="term" value="P:tRNA modification"/>
    <property type="evidence" value="ECO:0007669"/>
    <property type="project" value="TreeGrafter"/>
</dbReference>
<evidence type="ECO:0000256" key="10">
    <source>
        <dbReference type="HAMAP-Rule" id="MF_00185"/>
    </source>
</evidence>
<dbReference type="GeneID" id="94365278"/>
<evidence type="ECO:0000256" key="2">
    <source>
        <dbReference type="ARBA" id="ARBA00003213"/>
    </source>
</evidence>
<gene>
    <name evidence="10" type="primary">miaA</name>
    <name evidence="14" type="ORF">C4N9_10285</name>
</gene>
<dbReference type="Pfam" id="PF01715">
    <property type="entry name" value="IPPT"/>
    <property type="match status" value="1"/>
</dbReference>
<keyword evidence="6 10" id="KW-0547">Nucleotide-binding</keyword>
<dbReference type="RefSeq" id="WP_109533235.1">
    <property type="nucleotide sequence ID" value="NZ_QEYD01000005.1"/>
</dbReference>
<comment type="caution">
    <text evidence="10">Lacks conserved residue(s) required for the propagation of feature annotation.</text>
</comment>
<evidence type="ECO:0000256" key="8">
    <source>
        <dbReference type="ARBA" id="ARBA00022842"/>
    </source>
</evidence>
<feature type="binding site" evidence="10">
    <location>
        <begin position="18"/>
        <end position="25"/>
    </location>
    <ligand>
        <name>ATP</name>
        <dbReference type="ChEBI" id="CHEBI:30616"/>
    </ligand>
</feature>
<comment type="similarity">
    <text evidence="3 10 13">Belongs to the IPP transferase family.</text>
</comment>
<keyword evidence="7 10" id="KW-0067">ATP-binding</keyword>
<dbReference type="Gene3D" id="3.40.50.300">
    <property type="entry name" value="P-loop containing nucleotide triphosphate hydrolases"/>
    <property type="match status" value="1"/>
</dbReference>
<keyword evidence="5 10" id="KW-0819">tRNA processing</keyword>
<dbReference type="EMBL" id="QEYD01000005">
    <property type="protein sequence ID" value="PWE29186.1"/>
    <property type="molecule type" value="Genomic_DNA"/>
</dbReference>
<feature type="binding site" evidence="10">
    <location>
        <begin position="20"/>
        <end position="25"/>
    </location>
    <ligand>
        <name>substrate</name>
    </ligand>
</feature>
<dbReference type="SUPFAM" id="SSF52540">
    <property type="entry name" value="P-loop containing nucleoside triphosphate hydrolases"/>
    <property type="match status" value="1"/>
</dbReference>
<dbReference type="InterPro" id="IPR018022">
    <property type="entry name" value="IPT"/>
</dbReference>
<evidence type="ECO:0000256" key="5">
    <source>
        <dbReference type="ARBA" id="ARBA00022694"/>
    </source>
</evidence>
<dbReference type="GO" id="GO:0005524">
    <property type="term" value="F:ATP binding"/>
    <property type="evidence" value="ECO:0007669"/>
    <property type="project" value="UniProtKB-UniRule"/>
</dbReference>
<comment type="caution">
    <text evidence="14">The sequence shown here is derived from an EMBL/GenBank/DDBJ whole genome shotgun (WGS) entry which is preliminary data.</text>
</comment>
<feature type="site" description="Interaction with substrate tRNA" evidence="10">
    <location>
        <position position="125"/>
    </location>
</feature>
<sequence length="302" mass="33087">MFSDFPLPDPDRPVLIAGPTASGKSALALKIAQAQGRAVVNADALQVHAPWRVLTARPDPFDEGLAPHHLYGHVPMGAEYSVGHWLREVTPLVALNPVIVGGTGLYFTALTQGLAEIPSTPPEIRAEADARLHPCNGHPLDALAAMVAELDPETAARIDKRNPARVQRAWEVLRATGRGLAEWQAETGAPVLPREAATALVLKPRIDWLNERIVRRFETMVQQGALDEARAAYPHWPEDGGTPSGPLWTKAIGAPELMAYLAHRMTLEKAKESASLSTRQYAKRQRSWFRSRMSTWDPVVIP</sequence>
<dbReference type="AlphaFoldDB" id="A0A2U2CBB2"/>
<reference evidence="14 15" key="1">
    <citation type="submission" date="2018-05" db="EMBL/GenBank/DDBJ databases">
        <title>Pararhodobacter marina sp. nov., isolated from deep-sea water of the Indian Ocean.</title>
        <authorList>
            <person name="Lai Q.Sr."/>
            <person name="Liu X."/>
            <person name="Shao Z."/>
        </authorList>
    </citation>
    <scope>NUCLEOTIDE SEQUENCE [LARGE SCALE GENOMIC DNA]</scope>
    <source>
        <strain evidence="14 15">CIC4N-9</strain>
    </source>
</reference>
<dbReference type="PANTHER" id="PTHR11088">
    <property type="entry name" value="TRNA DIMETHYLALLYLTRANSFERASE"/>
    <property type="match status" value="1"/>
</dbReference>
<comment type="subunit">
    <text evidence="10">Monomer.</text>
</comment>
<comment type="catalytic activity">
    <reaction evidence="9 10 11">
        <text>adenosine(37) in tRNA + dimethylallyl diphosphate = N(6)-dimethylallyladenosine(37) in tRNA + diphosphate</text>
        <dbReference type="Rhea" id="RHEA:26482"/>
        <dbReference type="Rhea" id="RHEA-COMP:10162"/>
        <dbReference type="Rhea" id="RHEA-COMP:10375"/>
        <dbReference type="ChEBI" id="CHEBI:33019"/>
        <dbReference type="ChEBI" id="CHEBI:57623"/>
        <dbReference type="ChEBI" id="CHEBI:74411"/>
        <dbReference type="ChEBI" id="CHEBI:74415"/>
        <dbReference type="EC" id="2.5.1.75"/>
    </reaction>
</comment>
<organism evidence="14 15">
    <name type="scientific">Pararhodobacter marinus</name>
    <dbReference type="NCBI Taxonomy" id="2184063"/>
    <lineage>
        <taxon>Bacteria</taxon>
        <taxon>Pseudomonadati</taxon>
        <taxon>Pseudomonadota</taxon>
        <taxon>Alphaproteobacteria</taxon>
        <taxon>Rhodobacterales</taxon>
        <taxon>Paracoccaceae</taxon>
        <taxon>Pararhodobacter</taxon>
    </lineage>
</organism>
<protein>
    <recommendedName>
        <fullName evidence="10">tRNA dimethylallyltransferase</fullName>
        <ecNumber evidence="10">2.5.1.75</ecNumber>
    </recommendedName>
    <alternativeName>
        <fullName evidence="10">Dimethylallyl diphosphate:tRNA dimethylallyltransferase</fullName>
        <shortName evidence="10">DMAPP:tRNA dimethylallyltransferase</shortName>
        <shortName evidence="10">DMATase</shortName>
    </alternativeName>
    <alternativeName>
        <fullName evidence="10">Isopentenyl-diphosphate:tRNA isopentenyltransferase</fullName>
        <shortName evidence="10">IPP transferase</shortName>
        <shortName evidence="10">IPPT</shortName>
        <shortName evidence="10">IPTase</shortName>
    </alternativeName>
</protein>
<proteinExistence type="inferred from homology"/>
<dbReference type="InterPro" id="IPR027417">
    <property type="entry name" value="P-loop_NTPase"/>
</dbReference>
<keyword evidence="4 10" id="KW-0808">Transferase</keyword>
<evidence type="ECO:0000313" key="15">
    <source>
        <dbReference type="Proteomes" id="UP000244940"/>
    </source>
</evidence>
<feature type="site" description="Interaction with substrate tRNA" evidence="10">
    <location>
        <position position="103"/>
    </location>
</feature>
<dbReference type="GO" id="GO:0052381">
    <property type="term" value="F:tRNA dimethylallyltransferase activity"/>
    <property type="evidence" value="ECO:0007669"/>
    <property type="project" value="UniProtKB-UniRule"/>
</dbReference>
<evidence type="ECO:0000256" key="7">
    <source>
        <dbReference type="ARBA" id="ARBA00022840"/>
    </source>
</evidence>
<dbReference type="NCBIfam" id="TIGR00174">
    <property type="entry name" value="miaA"/>
    <property type="match status" value="1"/>
</dbReference>
<evidence type="ECO:0000256" key="3">
    <source>
        <dbReference type="ARBA" id="ARBA00005842"/>
    </source>
</evidence>
<keyword evidence="15" id="KW-1185">Reference proteome</keyword>
<evidence type="ECO:0000256" key="4">
    <source>
        <dbReference type="ARBA" id="ARBA00022679"/>
    </source>
</evidence>
<comment type="function">
    <text evidence="2 10 12">Catalyzes the transfer of a dimethylallyl group onto the adenine at position 37 in tRNAs that read codons beginning with uridine, leading to the formation of N6-(dimethylallyl)adenosine (i(6)A).</text>
</comment>
<comment type="cofactor">
    <cofactor evidence="1 10">
        <name>Mg(2+)</name>
        <dbReference type="ChEBI" id="CHEBI:18420"/>
    </cofactor>
</comment>
<evidence type="ECO:0000313" key="14">
    <source>
        <dbReference type="EMBL" id="PWE29186.1"/>
    </source>
</evidence>
<evidence type="ECO:0000256" key="9">
    <source>
        <dbReference type="ARBA" id="ARBA00049563"/>
    </source>
</evidence>
<dbReference type="EC" id="2.5.1.75" evidence="10"/>
<name>A0A2U2CBB2_9RHOB</name>
<accession>A0A2U2CBB2</accession>
<evidence type="ECO:0000256" key="12">
    <source>
        <dbReference type="RuleBase" id="RU003784"/>
    </source>
</evidence>
<dbReference type="Proteomes" id="UP000244940">
    <property type="component" value="Unassembled WGS sequence"/>
</dbReference>
<dbReference type="HAMAP" id="MF_00185">
    <property type="entry name" value="IPP_trans"/>
    <property type="match status" value="1"/>
</dbReference>
<dbReference type="InterPro" id="IPR039657">
    <property type="entry name" value="Dimethylallyltransferase"/>
</dbReference>